<dbReference type="CDD" id="cd04666">
    <property type="entry name" value="NUDIX_DIPP2_like_Nudt4"/>
    <property type="match status" value="1"/>
</dbReference>
<name>A7TJY5_VANPO</name>
<dbReference type="OrthoDB" id="2011998at2759"/>
<evidence type="ECO:0000313" key="6">
    <source>
        <dbReference type="EMBL" id="EDO17447.1"/>
    </source>
</evidence>
<accession>A7TJY5</accession>
<dbReference type="GO" id="GO:0071545">
    <property type="term" value="P:inositol phosphate catabolic process"/>
    <property type="evidence" value="ECO:0007669"/>
    <property type="project" value="EnsemblFungi"/>
</dbReference>
<dbReference type="AlphaFoldDB" id="A7TJY5"/>
<dbReference type="Gene3D" id="3.90.79.10">
    <property type="entry name" value="Nucleoside Triphosphate Pyrophosphohydrolase"/>
    <property type="match status" value="1"/>
</dbReference>
<evidence type="ECO:0000256" key="1">
    <source>
        <dbReference type="ARBA" id="ARBA00001946"/>
    </source>
</evidence>
<dbReference type="GO" id="GO:0008796">
    <property type="term" value="F:bis(5'-nucleosyl)-tetraphosphatase activity"/>
    <property type="evidence" value="ECO:0007669"/>
    <property type="project" value="EnsemblFungi"/>
</dbReference>
<evidence type="ECO:0000256" key="2">
    <source>
        <dbReference type="ARBA" id="ARBA00022723"/>
    </source>
</evidence>
<dbReference type="OMA" id="EDQWPEM"/>
<dbReference type="GO" id="GO:1990174">
    <property type="term" value="F:phosphodiesterase decapping endonuclease activity"/>
    <property type="evidence" value="ECO:0007669"/>
    <property type="project" value="EnsemblFungi"/>
</dbReference>
<dbReference type="Proteomes" id="UP000000267">
    <property type="component" value="Unassembled WGS sequence"/>
</dbReference>
<reference evidence="6 7" key="1">
    <citation type="journal article" date="2007" name="Proc. Natl. Acad. Sci. U.S.A.">
        <title>Independent sorting-out of thousands of duplicated gene pairs in two yeast species descended from a whole-genome duplication.</title>
        <authorList>
            <person name="Scannell D.R."/>
            <person name="Frank A.C."/>
            <person name="Conant G.C."/>
            <person name="Byrne K.P."/>
            <person name="Woolfit M."/>
            <person name="Wolfe K.H."/>
        </authorList>
    </citation>
    <scope>NUCLEOTIDE SEQUENCE [LARGE SCALE GENOMIC DNA]</scope>
    <source>
        <strain evidence="7">ATCC 22028 / DSM 70294 / BCRC 21397 / CBS 2163 / NBRC 10782 / NRRL Y-8283 / UCD 57-17</strain>
    </source>
</reference>
<dbReference type="PANTHER" id="PTHR12629">
    <property type="entry name" value="DIPHOSPHOINOSITOL POLYPHOSPHATE PHOSPHOHYDROLASE"/>
    <property type="match status" value="1"/>
</dbReference>
<dbReference type="GO" id="GO:0052845">
    <property type="term" value="F:inositol-5-diphosphate-1,2,3,4,6-pentakisphosphate diphosphatase activity"/>
    <property type="evidence" value="ECO:0007669"/>
    <property type="project" value="EnsemblFungi"/>
</dbReference>
<dbReference type="GO" id="GO:0030643">
    <property type="term" value="P:intracellular phosphate ion homeostasis"/>
    <property type="evidence" value="ECO:0007669"/>
    <property type="project" value="EnsemblFungi"/>
</dbReference>
<evidence type="ECO:0000259" key="5">
    <source>
        <dbReference type="PROSITE" id="PS51462"/>
    </source>
</evidence>
<dbReference type="eggNOG" id="KOG2839">
    <property type="taxonomic scope" value="Eukaryota"/>
</dbReference>
<dbReference type="PhylomeDB" id="A7TJY5"/>
<dbReference type="GO" id="GO:1901909">
    <property type="term" value="P:diadenosine hexaphosphate catabolic process"/>
    <property type="evidence" value="ECO:0007669"/>
    <property type="project" value="EnsemblFungi"/>
</dbReference>
<dbReference type="GO" id="GO:1901907">
    <property type="term" value="P:diadenosine pentaphosphate catabolic process"/>
    <property type="evidence" value="ECO:0007669"/>
    <property type="project" value="EnsemblFungi"/>
</dbReference>
<dbReference type="InterPro" id="IPR047198">
    <property type="entry name" value="DDP-like_NUDIX"/>
</dbReference>
<feature type="domain" description="Nudix hydrolase" evidence="5">
    <location>
        <begin position="62"/>
        <end position="211"/>
    </location>
</feature>
<dbReference type="InParanoid" id="A7TJY5"/>
<dbReference type="InterPro" id="IPR015797">
    <property type="entry name" value="NUDIX_hydrolase-like_dom_sf"/>
</dbReference>
<dbReference type="GO" id="GO:0071543">
    <property type="term" value="P:diphosphoinositol polyphosphate metabolic process"/>
    <property type="evidence" value="ECO:0007669"/>
    <property type="project" value="TreeGrafter"/>
</dbReference>
<evidence type="ECO:0000256" key="4">
    <source>
        <dbReference type="ARBA" id="ARBA00022842"/>
    </source>
</evidence>
<dbReference type="GO" id="GO:1901911">
    <property type="term" value="P:adenosine 5'-(hexahydrogen pentaphosphate) catabolic process"/>
    <property type="evidence" value="ECO:0007669"/>
    <property type="project" value="EnsemblFungi"/>
</dbReference>
<dbReference type="GO" id="GO:0034431">
    <property type="term" value="F:bis(5'-adenosyl)-hexaphosphatase activity"/>
    <property type="evidence" value="ECO:0007669"/>
    <property type="project" value="EnsemblFungi"/>
</dbReference>
<dbReference type="Pfam" id="PF00293">
    <property type="entry name" value="NUDIX"/>
    <property type="match status" value="1"/>
</dbReference>
<dbReference type="HOGENOM" id="CLU_037162_5_3_1"/>
<protein>
    <recommendedName>
        <fullName evidence="5">Nudix hydrolase domain-containing protein</fullName>
    </recommendedName>
</protein>
<dbReference type="GO" id="GO:0046872">
    <property type="term" value="F:metal ion binding"/>
    <property type="evidence" value="ECO:0007669"/>
    <property type="project" value="UniProtKB-KW"/>
</dbReference>
<dbReference type="GO" id="GO:0052745">
    <property type="term" value="F:inositol phosphate phosphatase activity"/>
    <property type="evidence" value="ECO:0007669"/>
    <property type="project" value="EnsemblFungi"/>
</dbReference>
<dbReference type="FunFam" id="3.90.79.10:FF:000066">
    <property type="entry name" value="DDP1p Polyphosphate phosphatase"/>
    <property type="match status" value="1"/>
</dbReference>
<keyword evidence="3" id="KW-0378">Hydrolase</keyword>
<dbReference type="GO" id="GO:0005737">
    <property type="term" value="C:cytoplasm"/>
    <property type="evidence" value="ECO:0007669"/>
    <property type="project" value="TreeGrafter"/>
</dbReference>
<dbReference type="GO" id="GO:0052843">
    <property type="term" value="F:inositol-1-diphosphate-2,3,4,5,6-pentakisphosphate diphosphatase activity"/>
    <property type="evidence" value="ECO:0007669"/>
    <property type="project" value="EnsemblFungi"/>
</dbReference>
<proteinExistence type="predicted"/>
<dbReference type="KEGG" id="vpo:Kpol_1037p44"/>
<sequence>MILPVKKKLMLIKPPFGKPGRDSRLLKITQESLYSPEMSSTVIRSAAARVGRENQVYSPITGARLVAGCICLTQDKKQVLMITSSAHKKKWIFPKGGVEKDEPDYKITAERETWEEAGCVGKITKELGTIEDMRPPKEWNKDIKAFENAKSDMEVASHPPRSEFHFYELEIRELIEEYPECGKRKRKLFNYGEAKENLLIAKRPELLEALDRSSIVRN</sequence>
<dbReference type="GO" id="GO:0006798">
    <property type="term" value="P:polyphosphate catabolic process"/>
    <property type="evidence" value="ECO:0007669"/>
    <property type="project" value="EnsemblFungi"/>
</dbReference>
<dbReference type="STRING" id="436907.A7TJY5"/>
<dbReference type="GO" id="GO:0052847">
    <property type="term" value="F:inositol-1,5-bisdiphosphate-2,3,4,6-tetrakisphosphate 5-diphosphatase activity"/>
    <property type="evidence" value="ECO:0007669"/>
    <property type="project" value="EnsemblFungi"/>
</dbReference>
<comment type="cofactor">
    <cofactor evidence="1">
        <name>Mg(2+)</name>
        <dbReference type="ChEBI" id="CHEBI:18420"/>
    </cofactor>
</comment>
<dbReference type="PANTHER" id="PTHR12629:SF0">
    <property type="entry name" value="DIPHOSPHOINOSITOL-POLYPHOSPHATE DIPHOSPHATASE"/>
    <property type="match status" value="1"/>
</dbReference>
<dbReference type="GO" id="GO:0000298">
    <property type="term" value="F:endopolyphosphatase activity"/>
    <property type="evidence" value="ECO:0007669"/>
    <property type="project" value="EnsemblFungi"/>
</dbReference>
<gene>
    <name evidence="6" type="ORF">Kpol_1037p44</name>
</gene>
<dbReference type="EMBL" id="DS480404">
    <property type="protein sequence ID" value="EDO17447.1"/>
    <property type="molecule type" value="Genomic_DNA"/>
</dbReference>
<keyword evidence="4" id="KW-0460">Magnesium</keyword>
<dbReference type="GO" id="GO:0052846">
    <property type="term" value="F:inositol-1,5-bisdiphosphate-2,3,4,6-tetrakisphosphate 1-diphosphatase activity"/>
    <property type="evidence" value="ECO:0007669"/>
    <property type="project" value="EnsemblFungi"/>
</dbReference>
<dbReference type="SUPFAM" id="SSF55811">
    <property type="entry name" value="Nudix"/>
    <property type="match status" value="1"/>
</dbReference>
<dbReference type="PROSITE" id="PS51462">
    <property type="entry name" value="NUDIX"/>
    <property type="match status" value="1"/>
</dbReference>
<keyword evidence="7" id="KW-1185">Reference proteome</keyword>
<evidence type="ECO:0000256" key="3">
    <source>
        <dbReference type="ARBA" id="ARBA00022801"/>
    </source>
</evidence>
<dbReference type="RefSeq" id="XP_001645305.1">
    <property type="nucleotide sequence ID" value="XM_001645255.1"/>
</dbReference>
<dbReference type="GeneID" id="5545667"/>
<dbReference type="FunCoup" id="A7TJY5">
    <property type="interactions" value="247"/>
</dbReference>
<organism evidence="7">
    <name type="scientific">Vanderwaltozyma polyspora (strain ATCC 22028 / DSM 70294 / BCRC 21397 / CBS 2163 / NBRC 10782 / NRRL Y-8283 / UCD 57-17)</name>
    <name type="common">Kluyveromyces polysporus</name>
    <dbReference type="NCBI Taxonomy" id="436907"/>
    <lineage>
        <taxon>Eukaryota</taxon>
        <taxon>Fungi</taxon>
        <taxon>Dikarya</taxon>
        <taxon>Ascomycota</taxon>
        <taxon>Saccharomycotina</taxon>
        <taxon>Saccharomycetes</taxon>
        <taxon>Saccharomycetales</taxon>
        <taxon>Saccharomycetaceae</taxon>
        <taxon>Vanderwaltozyma</taxon>
    </lineage>
</organism>
<keyword evidence="2" id="KW-0479">Metal-binding</keyword>
<evidence type="ECO:0000313" key="7">
    <source>
        <dbReference type="Proteomes" id="UP000000267"/>
    </source>
</evidence>
<dbReference type="GO" id="GO:0034432">
    <property type="term" value="F:bis(5'-adenosyl)-pentaphosphatase activity"/>
    <property type="evidence" value="ECO:0007669"/>
    <property type="project" value="EnsemblFungi"/>
</dbReference>
<dbReference type="InterPro" id="IPR000086">
    <property type="entry name" value="NUDIX_hydrolase_dom"/>
</dbReference>
<dbReference type="GO" id="GO:0005634">
    <property type="term" value="C:nucleus"/>
    <property type="evidence" value="ECO:0007669"/>
    <property type="project" value="TreeGrafter"/>
</dbReference>